<comment type="similarity">
    <text evidence="5">Belongs to the protein kinase superfamily. STE Ser/Thr protein kinase family. MAP kinase kinase subfamily.</text>
</comment>
<feature type="region of interest" description="Disordered" evidence="12">
    <location>
        <begin position="53"/>
        <end position="81"/>
    </location>
</feature>
<evidence type="ECO:0000256" key="8">
    <source>
        <dbReference type="ARBA" id="ARBA00049299"/>
    </source>
</evidence>
<keyword evidence="4 10" id="KW-0067">ATP-binding</keyword>
<dbReference type="InterPro" id="IPR008271">
    <property type="entry name" value="Ser/Thr_kinase_AS"/>
</dbReference>
<evidence type="ECO:0000256" key="11">
    <source>
        <dbReference type="RuleBase" id="RU000304"/>
    </source>
</evidence>
<feature type="binding site" evidence="10">
    <location>
        <position position="125"/>
    </location>
    <ligand>
        <name>ATP</name>
        <dbReference type="ChEBI" id="CHEBI:30616"/>
    </ligand>
</feature>
<dbReference type="EMBL" id="KX060805">
    <property type="protein sequence ID" value="APP89573.1"/>
    <property type="molecule type" value="mRNA"/>
</dbReference>
<evidence type="ECO:0000256" key="9">
    <source>
        <dbReference type="ARBA" id="ARBA00051693"/>
    </source>
</evidence>
<dbReference type="InterPro" id="IPR000719">
    <property type="entry name" value="Prot_kinase_dom"/>
</dbReference>
<organism evidence="14">
    <name type="scientific">Pyropia haitanensis</name>
    <name type="common">Red seaweed</name>
    <name type="synonym">Porphyra haitanensis</name>
    <dbReference type="NCBI Taxonomy" id="1262161"/>
    <lineage>
        <taxon>Eukaryota</taxon>
        <taxon>Rhodophyta</taxon>
        <taxon>Bangiophyceae</taxon>
        <taxon>Bangiales</taxon>
        <taxon>Bangiaceae</taxon>
        <taxon>Pyropia</taxon>
    </lineage>
</organism>
<dbReference type="GO" id="GO:0005524">
    <property type="term" value="F:ATP binding"/>
    <property type="evidence" value="ECO:0007669"/>
    <property type="project" value="UniProtKB-UniRule"/>
</dbReference>
<name>A0A1L5YF17_PYRHA</name>
<comment type="catalytic activity">
    <reaction evidence="7">
        <text>L-seryl-[protein] + ATP = O-phospho-L-seryl-[protein] + ADP + H(+)</text>
        <dbReference type="Rhea" id="RHEA:17989"/>
        <dbReference type="Rhea" id="RHEA-COMP:9863"/>
        <dbReference type="Rhea" id="RHEA-COMP:11604"/>
        <dbReference type="ChEBI" id="CHEBI:15378"/>
        <dbReference type="ChEBI" id="CHEBI:29999"/>
        <dbReference type="ChEBI" id="CHEBI:30616"/>
        <dbReference type="ChEBI" id="CHEBI:83421"/>
        <dbReference type="ChEBI" id="CHEBI:456216"/>
        <dbReference type="EC" id="2.7.12.2"/>
    </reaction>
</comment>
<dbReference type="AlphaFoldDB" id="A0A1L5YF17"/>
<dbReference type="EC" id="2.7.12.2" evidence="6"/>
<dbReference type="Gene3D" id="3.30.200.20">
    <property type="entry name" value="Phosphorylase Kinase, domain 1"/>
    <property type="match status" value="1"/>
</dbReference>
<dbReference type="GO" id="GO:0004674">
    <property type="term" value="F:protein serine/threonine kinase activity"/>
    <property type="evidence" value="ECO:0007669"/>
    <property type="project" value="UniProtKB-KW"/>
</dbReference>
<evidence type="ECO:0000256" key="4">
    <source>
        <dbReference type="ARBA" id="ARBA00022840"/>
    </source>
</evidence>
<dbReference type="SMART" id="SM00220">
    <property type="entry name" value="S_TKc"/>
    <property type="match status" value="1"/>
</dbReference>
<feature type="domain" description="Protein kinase" evidence="13">
    <location>
        <begin position="96"/>
        <end position="364"/>
    </location>
</feature>
<accession>A0A1L5YF17</accession>
<evidence type="ECO:0000259" key="13">
    <source>
        <dbReference type="PROSITE" id="PS50011"/>
    </source>
</evidence>
<evidence type="ECO:0000256" key="3">
    <source>
        <dbReference type="ARBA" id="ARBA00022777"/>
    </source>
</evidence>
<evidence type="ECO:0000256" key="12">
    <source>
        <dbReference type="SAM" id="MobiDB-lite"/>
    </source>
</evidence>
<dbReference type="PANTHER" id="PTHR48013:SF9">
    <property type="entry name" value="DUAL SPECIFICITY MITOGEN-ACTIVATED PROTEIN KINASE KINASE 5"/>
    <property type="match status" value="1"/>
</dbReference>
<evidence type="ECO:0000256" key="5">
    <source>
        <dbReference type="ARBA" id="ARBA00038035"/>
    </source>
</evidence>
<evidence type="ECO:0000256" key="7">
    <source>
        <dbReference type="ARBA" id="ARBA00049014"/>
    </source>
</evidence>
<keyword evidence="3 14" id="KW-0418">Kinase</keyword>
<keyword evidence="1" id="KW-0808">Transferase</keyword>
<dbReference type="PROSITE" id="PS00107">
    <property type="entry name" value="PROTEIN_KINASE_ATP"/>
    <property type="match status" value="1"/>
</dbReference>
<evidence type="ECO:0000256" key="10">
    <source>
        <dbReference type="PROSITE-ProRule" id="PRU10141"/>
    </source>
</evidence>
<dbReference type="Pfam" id="PF00069">
    <property type="entry name" value="Pkinase"/>
    <property type="match status" value="1"/>
</dbReference>
<keyword evidence="2 10" id="KW-0547">Nucleotide-binding</keyword>
<dbReference type="SUPFAM" id="SSF56112">
    <property type="entry name" value="Protein kinase-like (PK-like)"/>
    <property type="match status" value="1"/>
</dbReference>
<keyword evidence="11" id="KW-0723">Serine/threonine-protein kinase</keyword>
<dbReference type="InterPro" id="IPR017441">
    <property type="entry name" value="Protein_kinase_ATP_BS"/>
</dbReference>
<dbReference type="InterPro" id="IPR011009">
    <property type="entry name" value="Kinase-like_dom_sf"/>
</dbReference>
<feature type="region of interest" description="Disordered" evidence="12">
    <location>
        <begin position="1"/>
        <end position="34"/>
    </location>
</feature>
<evidence type="ECO:0000313" key="14">
    <source>
        <dbReference type="EMBL" id="APP89573.1"/>
    </source>
</evidence>
<sequence>MDMIVPMEAGMPDGDGLPGGRSTGGGGRGSGRRDLSEDQFVFRSDGAFHDGGFTITPQGLTSAPDMLSRRDSDGSSVEGVPKSRHNVIHVASLNEFRKGQVLGSGANGTVYLTVHQTTRRHMAVKTVNVYDEEKRKQLLQELGALTRHVSRFLVRFYGAFYDGSGAVHIALEYMDCGALSDAIAVAGRVPEAVLNQVAVHCLRGLRFLHRNHVLHRDLKTANILLSRRLGRAKLSDFGLARDLHPGVSKADTFVGTMAYMSPERLQGERYTYASDVWGLGVSLAECSLGRYPFPKPQNFFDYIAAAHEDVLGGVSDFGPHSTSSGGGADDVVLSDDARDFLARCTAVDPADRPTACALLEHPWIRRRQREPTVFAEWCAGSAARSRRRARGPRASRNL</sequence>
<dbReference type="PROSITE" id="PS00108">
    <property type="entry name" value="PROTEIN_KINASE_ST"/>
    <property type="match status" value="1"/>
</dbReference>
<feature type="compositionally biased region" description="Gly residues" evidence="12">
    <location>
        <begin position="16"/>
        <end position="29"/>
    </location>
</feature>
<evidence type="ECO:0000256" key="2">
    <source>
        <dbReference type="ARBA" id="ARBA00022741"/>
    </source>
</evidence>
<proteinExistence type="evidence at transcript level"/>
<evidence type="ECO:0000256" key="6">
    <source>
        <dbReference type="ARBA" id="ARBA00038999"/>
    </source>
</evidence>
<evidence type="ECO:0000256" key="1">
    <source>
        <dbReference type="ARBA" id="ARBA00022679"/>
    </source>
</evidence>
<dbReference type="Gene3D" id="1.10.510.10">
    <property type="entry name" value="Transferase(Phosphotransferase) domain 1"/>
    <property type="match status" value="1"/>
</dbReference>
<dbReference type="PROSITE" id="PS50011">
    <property type="entry name" value="PROTEIN_KINASE_DOM"/>
    <property type="match status" value="1"/>
</dbReference>
<dbReference type="PANTHER" id="PTHR48013">
    <property type="entry name" value="DUAL SPECIFICITY MITOGEN-ACTIVATED PROTEIN KINASE KINASE 5-RELATED"/>
    <property type="match status" value="1"/>
</dbReference>
<comment type="catalytic activity">
    <reaction evidence="8">
        <text>L-threonyl-[protein] + ATP = O-phospho-L-threonyl-[protein] + ADP + H(+)</text>
        <dbReference type="Rhea" id="RHEA:46608"/>
        <dbReference type="Rhea" id="RHEA-COMP:11060"/>
        <dbReference type="Rhea" id="RHEA-COMP:11605"/>
        <dbReference type="ChEBI" id="CHEBI:15378"/>
        <dbReference type="ChEBI" id="CHEBI:30013"/>
        <dbReference type="ChEBI" id="CHEBI:30616"/>
        <dbReference type="ChEBI" id="CHEBI:61977"/>
        <dbReference type="ChEBI" id="CHEBI:456216"/>
        <dbReference type="EC" id="2.7.12.2"/>
    </reaction>
</comment>
<dbReference type="GO" id="GO:0004708">
    <property type="term" value="F:MAP kinase kinase activity"/>
    <property type="evidence" value="ECO:0007669"/>
    <property type="project" value="UniProtKB-EC"/>
</dbReference>
<reference evidence="14" key="1">
    <citation type="submission" date="2016-04" db="EMBL/GenBank/DDBJ databases">
        <authorList>
            <person name="Evans L.H."/>
            <person name="Alamgir A."/>
            <person name="Owens N."/>
            <person name="Weber N.D."/>
            <person name="Virtaneva K."/>
            <person name="Barbian K."/>
            <person name="Babar A."/>
            <person name="Rosenke K."/>
        </authorList>
    </citation>
    <scope>NUCLEOTIDE SEQUENCE</scope>
</reference>
<protein>
    <recommendedName>
        <fullName evidence="6">mitogen-activated protein kinase kinase</fullName>
        <ecNumber evidence="6">2.7.12.2</ecNumber>
    </recommendedName>
</protein>
<comment type="catalytic activity">
    <reaction evidence="9">
        <text>L-tyrosyl-[protein] + ATP = O-phospho-L-tyrosyl-[protein] + ADP + H(+)</text>
        <dbReference type="Rhea" id="RHEA:10596"/>
        <dbReference type="Rhea" id="RHEA-COMP:10136"/>
        <dbReference type="Rhea" id="RHEA-COMP:20101"/>
        <dbReference type="ChEBI" id="CHEBI:15378"/>
        <dbReference type="ChEBI" id="CHEBI:30616"/>
        <dbReference type="ChEBI" id="CHEBI:46858"/>
        <dbReference type="ChEBI" id="CHEBI:61978"/>
        <dbReference type="ChEBI" id="CHEBI:456216"/>
        <dbReference type="EC" id="2.7.12.2"/>
    </reaction>
</comment>